<feature type="region of interest" description="Disordered" evidence="1">
    <location>
        <begin position="179"/>
        <end position="249"/>
    </location>
</feature>
<organism evidence="3 4">
    <name type="scientific">Natrialba aegyptia DSM 13077</name>
    <dbReference type="NCBI Taxonomy" id="1227491"/>
    <lineage>
        <taxon>Archaea</taxon>
        <taxon>Methanobacteriati</taxon>
        <taxon>Methanobacteriota</taxon>
        <taxon>Stenosarchaea group</taxon>
        <taxon>Halobacteria</taxon>
        <taxon>Halobacteriales</taxon>
        <taxon>Natrialbaceae</taxon>
        <taxon>Natrialba</taxon>
    </lineage>
</organism>
<comment type="caution">
    <text evidence="3">The sequence shown here is derived from an EMBL/GenBank/DDBJ whole genome shotgun (WGS) entry which is preliminary data.</text>
</comment>
<dbReference type="EMBL" id="AOIP01000015">
    <property type="protein sequence ID" value="ELZ07653.1"/>
    <property type="molecule type" value="Genomic_DNA"/>
</dbReference>
<dbReference type="Proteomes" id="UP000011591">
    <property type="component" value="Unassembled WGS sequence"/>
</dbReference>
<feature type="compositionally biased region" description="Acidic residues" evidence="1">
    <location>
        <begin position="195"/>
        <end position="208"/>
    </location>
</feature>
<evidence type="ECO:0000259" key="2">
    <source>
        <dbReference type="Pfam" id="PF26490"/>
    </source>
</evidence>
<evidence type="ECO:0000256" key="1">
    <source>
        <dbReference type="SAM" id="MobiDB-lite"/>
    </source>
</evidence>
<feature type="compositionally biased region" description="Polar residues" evidence="1">
    <location>
        <begin position="185"/>
        <end position="194"/>
    </location>
</feature>
<reference evidence="3 4" key="1">
    <citation type="journal article" date="2014" name="PLoS Genet.">
        <title>Phylogenetically driven sequencing of extremely halophilic archaea reveals strategies for static and dynamic osmo-response.</title>
        <authorList>
            <person name="Becker E.A."/>
            <person name="Seitzer P.M."/>
            <person name="Tritt A."/>
            <person name="Larsen D."/>
            <person name="Krusor M."/>
            <person name="Yao A.I."/>
            <person name="Wu D."/>
            <person name="Madern D."/>
            <person name="Eisen J.A."/>
            <person name="Darling A.E."/>
            <person name="Facciotti M.T."/>
        </authorList>
    </citation>
    <scope>NUCLEOTIDE SEQUENCE [LARGE SCALE GENOMIC DNA]</scope>
    <source>
        <strain evidence="3 4">DSM 13077</strain>
    </source>
</reference>
<feature type="region of interest" description="Disordered" evidence="1">
    <location>
        <begin position="1"/>
        <end position="23"/>
    </location>
</feature>
<proteinExistence type="predicted"/>
<protein>
    <recommendedName>
        <fullName evidence="2">DUF8159 domain-containing protein</fullName>
    </recommendedName>
</protein>
<feature type="compositionally biased region" description="Acidic residues" evidence="1">
    <location>
        <begin position="216"/>
        <end position="225"/>
    </location>
</feature>
<evidence type="ECO:0000313" key="3">
    <source>
        <dbReference type="EMBL" id="ELZ07653.1"/>
    </source>
</evidence>
<dbReference type="Pfam" id="PF26490">
    <property type="entry name" value="DUF8159"/>
    <property type="match status" value="1"/>
</dbReference>
<feature type="domain" description="DUF8159" evidence="2">
    <location>
        <begin position="62"/>
        <end position="180"/>
    </location>
</feature>
<feature type="compositionally biased region" description="Polar residues" evidence="1">
    <location>
        <begin position="226"/>
        <end position="249"/>
    </location>
</feature>
<feature type="compositionally biased region" description="Acidic residues" evidence="1">
    <location>
        <begin position="1"/>
        <end position="14"/>
    </location>
</feature>
<accession>M0BBI6</accession>
<dbReference type="PATRIC" id="fig|1227491.4.peg.1311"/>
<sequence>MTTESGDEGTESETDERNAGRTRRAALAAFGTASVGLTAGCLGTIKQFGSSRVPVDPTDPGDDPEATPGEFYFLLEENDITVADLYHDTDDNDLVLFYESDATTATESDDEIAMIYRVFSEGLIDRGSDVNHLYTEVTDPFDGQVEGWAVNSQWAEEHLAGEASDVELWNAIARTKQYGDDAETDSGTGANESETATDDGTAADDDAGDGTADGENSTDDTDTDTSETGLNESDSTAESSNGNGNESDE</sequence>
<gene>
    <name evidence="3" type="ORF">C480_06356</name>
</gene>
<evidence type="ECO:0000313" key="4">
    <source>
        <dbReference type="Proteomes" id="UP000011591"/>
    </source>
</evidence>
<name>M0BBI6_9EURY</name>
<dbReference type="InterPro" id="IPR058473">
    <property type="entry name" value="DUF8159"/>
</dbReference>
<dbReference type="AlphaFoldDB" id="M0BBI6"/>
<keyword evidence="4" id="KW-1185">Reference proteome</keyword>